<organism evidence="3 4">
    <name type="scientific">Estrella lausannensis</name>
    <dbReference type="NCBI Taxonomy" id="483423"/>
    <lineage>
        <taxon>Bacteria</taxon>
        <taxon>Pseudomonadati</taxon>
        <taxon>Chlamydiota</taxon>
        <taxon>Chlamydiia</taxon>
        <taxon>Parachlamydiales</taxon>
        <taxon>Candidatus Criblamydiaceae</taxon>
        <taxon>Estrella</taxon>
    </lineage>
</organism>
<dbReference type="RefSeq" id="WP_098037914.1">
    <property type="nucleotide sequence ID" value="NZ_CWGJ01000011.1"/>
</dbReference>
<keyword evidence="4" id="KW-1185">Reference proteome</keyword>
<feature type="domain" description="Fungal lipase-type" evidence="2">
    <location>
        <begin position="477"/>
        <end position="559"/>
    </location>
</feature>
<feature type="compositionally biased region" description="Polar residues" evidence="1">
    <location>
        <begin position="80"/>
        <end position="96"/>
    </location>
</feature>
<evidence type="ECO:0000259" key="2">
    <source>
        <dbReference type="Pfam" id="PF01764"/>
    </source>
</evidence>
<dbReference type="Proteomes" id="UP000220251">
    <property type="component" value="Unassembled WGS sequence"/>
</dbReference>
<name>A0A0H5E4B2_9BACT</name>
<dbReference type="AlphaFoldDB" id="A0A0H5E4B2"/>
<dbReference type="InterPro" id="IPR029058">
    <property type="entry name" value="AB_hydrolase_fold"/>
</dbReference>
<proteinExistence type="predicted"/>
<evidence type="ECO:0000313" key="4">
    <source>
        <dbReference type="Proteomes" id="UP000220251"/>
    </source>
</evidence>
<evidence type="ECO:0000256" key="1">
    <source>
        <dbReference type="SAM" id="MobiDB-lite"/>
    </source>
</evidence>
<dbReference type="InterPro" id="IPR002921">
    <property type="entry name" value="Fungal_lipase-type"/>
</dbReference>
<feature type="region of interest" description="Disordered" evidence="1">
    <location>
        <begin position="80"/>
        <end position="103"/>
    </location>
</feature>
<dbReference type="Gene3D" id="3.40.50.1820">
    <property type="entry name" value="alpha/beta hydrolase"/>
    <property type="match status" value="1"/>
</dbReference>
<reference evidence="4" key="1">
    <citation type="submission" date="2015-06" db="EMBL/GenBank/DDBJ databases">
        <authorList>
            <person name="Bertelli C."/>
        </authorList>
    </citation>
    <scope>NUCLEOTIDE SEQUENCE [LARGE SCALE GENOMIC DNA]</scope>
    <source>
        <strain evidence="4">CRIB-30</strain>
    </source>
</reference>
<protein>
    <submittedName>
        <fullName evidence="3">Putative lipase</fullName>
    </submittedName>
</protein>
<dbReference type="Pfam" id="PF01764">
    <property type="entry name" value="Lipase_3"/>
    <property type="match status" value="1"/>
</dbReference>
<sequence>MTLPSIPSLFVGLNNCRSHARVQIPGQSISKKQVDDHWLFGSRSMRYLNPDLPQNESQKKESCRHTASVINQIMENFQRNLGATRNQSNKTFTPTKLSEDNEPSAGAIRRLYRETIQADQKGINRSLGNFADDTEIVLTKNENGKAILSPLTEQEASDPDCTKNTILTYKALLVQKWGSKRVERALLRKKIDLSKKIHDNSPLKVSEMKAIVLGVNDFYLQDLNDCLAAIKNEITGNGTDPIPTHPRKKLKIALGCNEEADFLEKLSELFGEHTDLGYQQLPLALRSLIKDAVLANGYELELSFFGNRFEGVMDGGMKSFKDKFRANLASIDQQRLQIYQNILFHEHVEESDKQDYFDELLAKGLCKKELEIGMLIPSPWKSGNNALLPSSTSYYYVKDRILTGKGKFIYQLEPIDQENRQLESILLFRSTSSSPSTTDSASTILVDLFPFSPPGYLWRRHGDKKERSAYFASQRPLRLVGHSLGGSHAQLSLMHRIKKNKQWVDDLPDRQIRVVTFDSPKIKFSTARSFKKWSKRPESAPLKQKISIQHWISEGDIVPLAGEAYLGAYLSKGALAKNRTFTLAPEKSDSIYLSKNPHCRLFFHTRKNSDYTIKTSGETTRKNSLHLVEVIRRVFGFIIFPIVYVITWVWKKLFDGAELPSSFLNQGPLFTL</sequence>
<gene>
    <name evidence="3" type="ORF">ELAC_0708</name>
</gene>
<dbReference type="OrthoDB" id="20518at2"/>
<accession>A0A0H5E4B2</accession>
<dbReference type="EMBL" id="CWGJ01000011">
    <property type="protein sequence ID" value="CRX38060.1"/>
    <property type="molecule type" value="Genomic_DNA"/>
</dbReference>
<dbReference type="SUPFAM" id="SSF53474">
    <property type="entry name" value="alpha/beta-Hydrolases"/>
    <property type="match status" value="1"/>
</dbReference>
<evidence type="ECO:0000313" key="3">
    <source>
        <dbReference type="EMBL" id="CRX38060.1"/>
    </source>
</evidence>
<dbReference type="GO" id="GO:0006629">
    <property type="term" value="P:lipid metabolic process"/>
    <property type="evidence" value="ECO:0007669"/>
    <property type="project" value="InterPro"/>
</dbReference>